<feature type="compositionally biased region" description="Low complexity" evidence="1">
    <location>
        <begin position="658"/>
        <end position="674"/>
    </location>
</feature>
<gene>
    <name evidence="2" type="ORF">TWF730_007825</name>
</gene>
<dbReference type="PANTHER" id="PTHR24258:SF116">
    <property type="entry name" value="FI16631P1-RELATED"/>
    <property type="match status" value="1"/>
</dbReference>
<feature type="compositionally biased region" description="Basic and acidic residues" evidence="1">
    <location>
        <begin position="595"/>
        <end position="606"/>
    </location>
</feature>
<feature type="compositionally biased region" description="Basic and acidic residues" evidence="1">
    <location>
        <begin position="325"/>
        <end position="345"/>
    </location>
</feature>
<proteinExistence type="predicted"/>
<evidence type="ECO:0000256" key="1">
    <source>
        <dbReference type="SAM" id="MobiDB-lite"/>
    </source>
</evidence>
<feature type="compositionally biased region" description="Basic and acidic residues" evidence="1">
    <location>
        <begin position="613"/>
        <end position="629"/>
    </location>
</feature>
<name>A0AAV9VC73_9PEZI</name>
<accession>A0AAV9VC73</accession>
<evidence type="ECO:0000313" key="2">
    <source>
        <dbReference type="EMBL" id="KAK6358491.1"/>
    </source>
</evidence>
<dbReference type="PANTHER" id="PTHR24258">
    <property type="entry name" value="SERINE PROTEASE-RELATED"/>
    <property type="match status" value="1"/>
</dbReference>
<keyword evidence="3" id="KW-1185">Reference proteome</keyword>
<comment type="caution">
    <text evidence="2">The sequence shown here is derived from an EMBL/GenBank/DDBJ whole genome shotgun (WGS) entry which is preliminary data.</text>
</comment>
<feature type="region of interest" description="Disordered" evidence="1">
    <location>
        <begin position="287"/>
        <end position="355"/>
    </location>
</feature>
<feature type="compositionally biased region" description="Basic and acidic residues" evidence="1">
    <location>
        <begin position="692"/>
        <end position="702"/>
    </location>
</feature>
<feature type="compositionally biased region" description="Acidic residues" evidence="1">
    <location>
        <begin position="313"/>
        <end position="323"/>
    </location>
</feature>
<protein>
    <submittedName>
        <fullName evidence="2">Uncharacterized protein</fullName>
    </submittedName>
</protein>
<evidence type="ECO:0000313" key="3">
    <source>
        <dbReference type="Proteomes" id="UP001373714"/>
    </source>
</evidence>
<feature type="compositionally biased region" description="Low complexity" evidence="1">
    <location>
        <begin position="800"/>
        <end position="811"/>
    </location>
</feature>
<dbReference type="Proteomes" id="UP001373714">
    <property type="component" value="Unassembled WGS sequence"/>
</dbReference>
<feature type="region of interest" description="Disordered" evidence="1">
    <location>
        <begin position="580"/>
        <end position="828"/>
    </location>
</feature>
<dbReference type="AlphaFoldDB" id="A0AAV9VC73"/>
<feature type="compositionally biased region" description="Basic and acidic residues" evidence="1">
    <location>
        <begin position="731"/>
        <end position="784"/>
    </location>
</feature>
<organism evidence="2 3">
    <name type="scientific">Orbilia blumenaviensis</name>
    <dbReference type="NCBI Taxonomy" id="1796055"/>
    <lineage>
        <taxon>Eukaryota</taxon>
        <taxon>Fungi</taxon>
        <taxon>Dikarya</taxon>
        <taxon>Ascomycota</taxon>
        <taxon>Pezizomycotina</taxon>
        <taxon>Orbiliomycetes</taxon>
        <taxon>Orbiliales</taxon>
        <taxon>Orbiliaceae</taxon>
        <taxon>Orbilia</taxon>
    </lineage>
</organism>
<feature type="region of interest" description="Disordered" evidence="1">
    <location>
        <begin position="1"/>
        <end position="65"/>
    </location>
</feature>
<reference evidence="2 3" key="1">
    <citation type="submission" date="2019-10" db="EMBL/GenBank/DDBJ databases">
        <authorList>
            <person name="Palmer J.M."/>
        </authorList>
    </citation>
    <scope>NUCLEOTIDE SEQUENCE [LARGE SCALE GENOMIC DNA]</scope>
    <source>
        <strain evidence="2 3">TWF730</strain>
    </source>
</reference>
<feature type="compositionally biased region" description="Basic and acidic residues" evidence="1">
    <location>
        <begin position="645"/>
        <end position="654"/>
    </location>
</feature>
<dbReference type="EMBL" id="JAVHNS010000004">
    <property type="protein sequence ID" value="KAK6358491.1"/>
    <property type="molecule type" value="Genomic_DNA"/>
</dbReference>
<sequence>MALKPESAKKKFRSKPKGAVGIAPDPDFPEFAKVRPTTPQKTKASIKAGRIPSPPRAQQPKKTKKKSRTWKGWFFSSLFRYSLLYSLYVYICTCPKDGTDARTICDIGDRTLDIVEPHLYDAYDFYVEPYYHEYLSSYVDQAAPYVISANEQYIRPARLYATEKFEKTGRPLLVKAKDAAIATLSPYAQRAYDAYLAEFVLTGQETYDAYAPTVQKYGKLGYDYAIEKAYPYYLISLPYLEKAWEHGVETAGWAGVEGKGWISRRWGIHVEPQLWRIQERLGLKGLRGTRVQDGPTPPHRGSPNASDTAPDSVLEESYEDIDAGEAPREKAEAADGEPKEKKKSSAEQIEAARPQVEADLESWSAKFEEAGVKASASVVSQLDELCGKVMKEHEPLSVELITDLEARIEKEYRDFEQGLGTLLESPAETKYVMMGYDGLVGRTVSNLKEKQAQIKSRTQELLMDTYQATAKIVDAALAEMDSAHDVGMQELGMKWAWMEGVTYKDWAKYHELKKAFGSFKTKVIRSGQGHKGLREVTDYAKSIDDATVDLLKVARVEVGKLEKLGRQRLVKACAERDAAAEKEATGESNKQSVGDVERDEKGEAAKEVPPSDATKEVPEPKEKTEKPADPSEDESNHTPGQGQAESERQQKAEPEGVEAATQEQPPAQEQAQSEPETKPEESASPEATSHQTEARPATKEAEPEPEAQAETPIEPETKASTKPESQPEAQAESKPKTSSESKAQKAESKPAGKEEDPESQREAKKDSSDPKSEQDQKSESKQEPSPDTQQEPAAEKAETKTNTATEPAAKESSVNVEEQEEKIRKDEL</sequence>